<keyword evidence="4" id="KW-1185">Reference proteome</keyword>
<dbReference type="InterPro" id="IPR036412">
    <property type="entry name" value="HAD-like_sf"/>
</dbReference>
<dbReference type="InterPro" id="IPR023214">
    <property type="entry name" value="HAD_sf"/>
</dbReference>
<dbReference type="PROSITE" id="PS51819">
    <property type="entry name" value="VOC"/>
    <property type="match status" value="1"/>
</dbReference>
<dbReference type="InterPro" id="IPR052550">
    <property type="entry name" value="Pyrimidine_5'-ntase_YjjG"/>
</dbReference>
<accession>A0ABP0V7D1</accession>
<dbReference type="Gene3D" id="3.10.180.10">
    <property type="entry name" value="2,3-Dihydroxybiphenyl 1,2-Dioxygenase, domain 1"/>
    <property type="match status" value="1"/>
</dbReference>
<dbReference type="Proteomes" id="UP001497444">
    <property type="component" value="Unassembled WGS sequence"/>
</dbReference>
<evidence type="ECO:0000256" key="1">
    <source>
        <dbReference type="ARBA" id="ARBA00009308"/>
    </source>
</evidence>
<dbReference type="InterPro" id="IPR006439">
    <property type="entry name" value="HAD-SF_hydro_IA"/>
</dbReference>
<dbReference type="InterPro" id="IPR029068">
    <property type="entry name" value="Glyas_Bleomycin-R_OHBP_Dase"/>
</dbReference>
<organism evidence="3 4">
    <name type="scientific">Sphagnum jensenii</name>
    <dbReference type="NCBI Taxonomy" id="128206"/>
    <lineage>
        <taxon>Eukaryota</taxon>
        <taxon>Viridiplantae</taxon>
        <taxon>Streptophyta</taxon>
        <taxon>Embryophyta</taxon>
        <taxon>Bryophyta</taxon>
        <taxon>Sphagnophytina</taxon>
        <taxon>Sphagnopsida</taxon>
        <taxon>Sphagnales</taxon>
        <taxon>Sphagnaceae</taxon>
        <taxon>Sphagnum</taxon>
    </lineage>
</organism>
<protein>
    <recommendedName>
        <fullName evidence="2">VOC domain-containing protein</fullName>
    </recommendedName>
</protein>
<dbReference type="SUPFAM" id="SSF54593">
    <property type="entry name" value="Glyoxalase/Bleomycin resistance protein/Dihydroxybiphenyl dioxygenase"/>
    <property type="match status" value="1"/>
</dbReference>
<dbReference type="EMBL" id="CAXAQS010000068">
    <property type="protein sequence ID" value="CAK9249931.1"/>
    <property type="molecule type" value="Genomic_DNA"/>
</dbReference>
<dbReference type="PANTHER" id="PTHR47478:SF1">
    <property type="entry name" value="PYRIMIDINE 5'-NUCLEOTIDASE YJJG"/>
    <property type="match status" value="1"/>
</dbReference>
<reference evidence="3" key="1">
    <citation type="submission" date="2024-02" db="EMBL/GenBank/DDBJ databases">
        <authorList>
            <consortium name="ELIXIR-Norway"/>
            <consortium name="Elixir Norway"/>
        </authorList>
    </citation>
    <scope>NUCLEOTIDE SEQUENCE</scope>
</reference>
<evidence type="ECO:0000259" key="2">
    <source>
        <dbReference type="PROSITE" id="PS51819"/>
    </source>
</evidence>
<dbReference type="SUPFAM" id="SSF56784">
    <property type="entry name" value="HAD-like"/>
    <property type="match status" value="1"/>
</dbReference>
<comment type="similarity">
    <text evidence="1">Belongs to the methylmalonyl-CoA epimerase family.</text>
</comment>
<dbReference type="CDD" id="cd04305">
    <property type="entry name" value="HAD_Neu5Ac-Pase_like"/>
    <property type="match status" value="1"/>
</dbReference>
<evidence type="ECO:0000313" key="4">
    <source>
        <dbReference type="Proteomes" id="UP001497444"/>
    </source>
</evidence>
<gene>
    <name evidence="3" type="ORF">CSSPJE1EN1_LOCUS25309</name>
</gene>
<dbReference type="PANTHER" id="PTHR47478">
    <property type="match status" value="1"/>
</dbReference>
<dbReference type="InterPro" id="IPR037523">
    <property type="entry name" value="VOC_core"/>
</dbReference>
<dbReference type="NCBIfam" id="TIGR01549">
    <property type="entry name" value="HAD-SF-IA-v1"/>
    <property type="match status" value="1"/>
</dbReference>
<feature type="domain" description="VOC" evidence="2">
    <location>
        <begin position="3"/>
        <end position="134"/>
    </location>
</feature>
<dbReference type="Gene3D" id="3.40.50.1000">
    <property type="entry name" value="HAD superfamily/HAD-like"/>
    <property type="match status" value="1"/>
</dbReference>
<proteinExistence type="inferred from homology"/>
<dbReference type="CDD" id="cd07249">
    <property type="entry name" value="MMCE"/>
    <property type="match status" value="1"/>
</dbReference>
<dbReference type="InterPro" id="IPR041492">
    <property type="entry name" value="HAD_2"/>
</dbReference>
<dbReference type="Pfam" id="PF13419">
    <property type="entry name" value="HAD_2"/>
    <property type="match status" value="1"/>
</dbReference>
<dbReference type="InterPro" id="IPR017515">
    <property type="entry name" value="MeMalonyl-CoA_epimerase"/>
</dbReference>
<name>A0ABP0V7D1_9BRYO</name>
<dbReference type="Pfam" id="PF13669">
    <property type="entry name" value="Glyoxalase_4"/>
    <property type="match status" value="1"/>
</dbReference>
<sequence length="302" mass="34323">MNKIEHIGIAVRDIAAANETYTKLLGHAPYKSEQVDTESVETSFFRTGESKIELLQATAPDSAIAKYIEKRGEGIHHIAFATDDIELEVARMVAEGFQPISTGPKRGADNKLVVLREIYAEFDLGRYGIPSYEAFHTAYLPVNGQYWAETLRRFQVFDIPLATAIARHYTERSPFQTALFPEAIETLEYLRTQYDMHIITNGFEEIQGVKIRQSRLEDYFRHIFISEKIGHQKPEKEIFLHAMQASGASPENSLMIGDNMQTDIAGAQSVGMDQVFFNPQGLKTRDKATYEIRELKELRNIL</sequence>
<evidence type="ECO:0000313" key="3">
    <source>
        <dbReference type="EMBL" id="CAK9249931.1"/>
    </source>
</evidence>
<comment type="caution">
    <text evidence="3">The sequence shown here is derived from an EMBL/GenBank/DDBJ whole genome shotgun (WGS) entry which is preliminary data.</text>
</comment>